<proteinExistence type="predicted"/>
<evidence type="ECO:0000256" key="4">
    <source>
        <dbReference type="SAM" id="SignalP"/>
    </source>
</evidence>
<dbReference type="SUPFAM" id="SSF53850">
    <property type="entry name" value="Periplasmic binding protein-like II"/>
    <property type="match status" value="1"/>
</dbReference>
<protein>
    <submittedName>
        <fullName evidence="5">ABC transporter substrate-binding protein</fullName>
    </submittedName>
</protein>
<dbReference type="PIRSF" id="PIRSF039026">
    <property type="entry name" value="SiaP"/>
    <property type="match status" value="1"/>
</dbReference>
<dbReference type="Proteomes" id="UP000215405">
    <property type="component" value="Unassembled WGS sequence"/>
</dbReference>
<keyword evidence="3" id="KW-0479">Metal-binding</keyword>
<keyword evidence="6" id="KW-1185">Reference proteome</keyword>
<dbReference type="Gene3D" id="3.40.190.170">
    <property type="entry name" value="Bacterial extracellular solute-binding protein, family 7"/>
    <property type="match status" value="1"/>
</dbReference>
<gene>
    <name evidence="5" type="ORF">B7H23_04625</name>
</gene>
<evidence type="ECO:0000256" key="3">
    <source>
        <dbReference type="PIRSR" id="PIRSR039026-2"/>
    </source>
</evidence>
<dbReference type="PANTHER" id="PTHR33376">
    <property type="match status" value="1"/>
</dbReference>
<organism evidence="5 6">
    <name type="scientific">Notoacmeibacter marinus</name>
    <dbReference type="NCBI Taxonomy" id="1876515"/>
    <lineage>
        <taxon>Bacteria</taxon>
        <taxon>Pseudomonadati</taxon>
        <taxon>Pseudomonadota</taxon>
        <taxon>Alphaproteobacteria</taxon>
        <taxon>Hyphomicrobiales</taxon>
        <taxon>Notoacmeibacteraceae</taxon>
        <taxon>Notoacmeibacter</taxon>
    </lineage>
</organism>
<feature type="chain" id="PRO_5012240670" evidence="4">
    <location>
        <begin position="20"/>
        <end position="359"/>
    </location>
</feature>
<dbReference type="InterPro" id="IPR026289">
    <property type="entry name" value="SBP_TakP-like"/>
</dbReference>
<evidence type="ECO:0000256" key="2">
    <source>
        <dbReference type="PIRSR" id="PIRSR039026-1"/>
    </source>
</evidence>
<dbReference type="Gene3D" id="3.40.190.10">
    <property type="entry name" value="Periplasmic binding protein-like II"/>
    <property type="match status" value="1"/>
</dbReference>
<comment type="caution">
    <text evidence="5">The sequence shown here is derived from an EMBL/GenBank/DDBJ whole genome shotgun (WGS) entry which is preliminary data.</text>
</comment>
<evidence type="ECO:0000313" key="6">
    <source>
        <dbReference type="Proteomes" id="UP000215405"/>
    </source>
</evidence>
<dbReference type="EMBL" id="NBYO01000001">
    <property type="protein sequence ID" value="OXT02929.1"/>
    <property type="molecule type" value="Genomic_DNA"/>
</dbReference>
<dbReference type="InterPro" id="IPR018389">
    <property type="entry name" value="DctP_fam"/>
</dbReference>
<dbReference type="NCBIfam" id="NF037995">
    <property type="entry name" value="TRAP_S1"/>
    <property type="match status" value="1"/>
</dbReference>
<feature type="binding site" evidence="3">
    <location>
        <position position="236"/>
    </location>
    <ligand>
        <name>substrate</name>
    </ligand>
</feature>
<accession>A0A231V424</accession>
<reference evidence="6" key="1">
    <citation type="journal article" date="2017" name="Int. J. Syst. Evol. Microbiol.">
        <title>Notoacmeibacter marinus gen. nov., sp. nov., isolated from the gut of a limpet and proposal of Notoacmeibacteraceae fam. nov. in the order Rhizobiales of the class Alphaproteobacteria.</title>
        <authorList>
            <person name="Huang Z."/>
            <person name="Guo F."/>
            <person name="Lai Q."/>
        </authorList>
    </citation>
    <scope>NUCLEOTIDE SEQUENCE [LARGE SCALE GENOMIC DNA]</scope>
    <source>
        <strain evidence="6">XMTR2A4</strain>
    </source>
</reference>
<dbReference type="CDD" id="cd13604">
    <property type="entry name" value="PBP2_TRAP_ketoacid_lactate_like"/>
    <property type="match status" value="1"/>
</dbReference>
<dbReference type="Pfam" id="PF03480">
    <property type="entry name" value="DctP"/>
    <property type="match status" value="1"/>
</dbReference>
<dbReference type="PANTHER" id="PTHR33376:SF5">
    <property type="entry name" value="EXTRACYTOPLASMIC SOLUTE RECEPTOR PROTEIN"/>
    <property type="match status" value="1"/>
</dbReference>
<dbReference type="GO" id="GO:0031317">
    <property type="term" value="C:tripartite ATP-independent periplasmic transporter complex"/>
    <property type="evidence" value="ECO:0007669"/>
    <property type="project" value="InterPro"/>
</dbReference>
<sequence length="359" mass="38693">MGRRSFMAASASAAGLALAKPALSQGLREWRMVTAWPKGLPGVGTGAERLAERISAMSNGKLTVKVHAAGEIVPALQVFDAVSQGSVEMGHDASFYHLGKSKATAFFSAVPFGMSANETSAWIDHGGGQALWEELYEPFDLQPFAAGTTGTQMLGWFRHELSSIDDLQGLKMRMPGLGGAVLEKVGATVVLLPAGEIFPALQSGAIDAAEFIGPYNDIALGLHQVAKNYYSPGFQDSGTALECVVNKTQYNQLPKDLQHIVRVACQAGYVDMWGEYQNGSAAALQVMKNEHGVRLRRAPREVIEALGRATRDVLEEERANADPITVKIFDSWDASLTKQSEYTSFAEQAYLNARKLVQG</sequence>
<keyword evidence="1 4" id="KW-0732">Signal</keyword>
<feature type="binding site" evidence="3">
    <location>
        <position position="211"/>
    </location>
    <ligand>
        <name>Na(+)</name>
        <dbReference type="ChEBI" id="CHEBI:29101"/>
    </ligand>
</feature>
<dbReference type="GO" id="GO:0046872">
    <property type="term" value="F:metal ion binding"/>
    <property type="evidence" value="ECO:0007669"/>
    <property type="project" value="UniProtKB-KW"/>
</dbReference>
<feature type="binding site" evidence="3">
    <location>
        <position position="210"/>
    </location>
    <ligand>
        <name>substrate</name>
    </ligand>
</feature>
<feature type="binding site" evidence="2">
    <location>
        <position position="152"/>
    </location>
    <ligand>
        <name>substrate</name>
    </ligand>
</feature>
<dbReference type="GO" id="GO:0055085">
    <property type="term" value="P:transmembrane transport"/>
    <property type="evidence" value="ECO:0007669"/>
    <property type="project" value="InterPro"/>
</dbReference>
<feature type="binding site" evidence="2">
    <location>
        <position position="173"/>
    </location>
    <ligand>
        <name>substrate</name>
    </ligand>
</feature>
<evidence type="ECO:0000256" key="1">
    <source>
        <dbReference type="ARBA" id="ARBA00022729"/>
    </source>
</evidence>
<feature type="signal peptide" evidence="4">
    <location>
        <begin position="1"/>
        <end position="19"/>
    </location>
</feature>
<evidence type="ECO:0000313" key="5">
    <source>
        <dbReference type="EMBL" id="OXT02929.1"/>
    </source>
</evidence>
<dbReference type="AlphaFoldDB" id="A0A231V424"/>
<dbReference type="InterPro" id="IPR038404">
    <property type="entry name" value="TRAP_DctP_sf"/>
</dbReference>
<name>A0A231V424_9HYPH</name>